<dbReference type="InterPro" id="IPR016208">
    <property type="entry name" value="Ald_Oxase/xanthine_DH-like"/>
</dbReference>
<dbReference type="GO" id="GO:0004854">
    <property type="term" value="F:xanthine dehydrogenase activity"/>
    <property type="evidence" value="ECO:0007669"/>
    <property type="project" value="UniProtKB-EC"/>
</dbReference>
<reference evidence="13 14" key="1">
    <citation type="submission" date="2019-03" db="EMBL/GenBank/DDBJ databases">
        <title>Primorskyibacter sp. SS33 isolated from sediments.</title>
        <authorList>
            <person name="Xunke S."/>
        </authorList>
    </citation>
    <scope>NUCLEOTIDE SEQUENCE [LARGE SCALE GENOMIC DNA]</scope>
    <source>
        <strain evidence="13 14">SS33</strain>
    </source>
</reference>
<dbReference type="Pfam" id="PF01315">
    <property type="entry name" value="Ald_Xan_dh_C"/>
    <property type="match status" value="1"/>
</dbReference>
<evidence type="ECO:0000259" key="12">
    <source>
        <dbReference type="SMART" id="SM01008"/>
    </source>
</evidence>
<dbReference type="AlphaFoldDB" id="A0A4R5ZUX3"/>
<evidence type="ECO:0000256" key="1">
    <source>
        <dbReference type="ARBA" id="ARBA00001924"/>
    </source>
</evidence>
<dbReference type="Pfam" id="PF20256">
    <property type="entry name" value="MoCoBD_2"/>
    <property type="match status" value="1"/>
</dbReference>
<evidence type="ECO:0000256" key="11">
    <source>
        <dbReference type="ARBA" id="ARBA00053029"/>
    </source>
</evidence>
<evidence type="ECO:0000256" key="7">
    <source>
        <dbReference type="ARBA" id="ARBA00023002"/>
    </source>
</evidence>
<keyword evidence="7 13" id="KW-0560">Oxidoreductase</keyword>
<dbReference type="PANTHER" id="PTHR11908:SF132">
    <property type="entry name" value="ALDEHYDE OXIDASE 1-RELATED"/>
    <property type="match status" value="1"/>
</dbReference>
<dbReference type="FunFam" id="3.30.365.10:FF:000001">
    <property type="entry name" value="Xanthine dehydrogenase oxidase"/>
    <property type="match status" value="1"/>
</dbReference>
<feature type="domain" description="Aldehyde oxidase/xanthine dehydrogenase a/b hammerhead" evidence="12">
    <location>
        <begin position="52"/>
        <end position="160"/>
    </location>
</feature>
<dbReference type="SUPFAM" id="SSF56003">
    <property type="entry name" value="Molybdenum cofactor-binding domain"/>
    <property type="match status" value="1"/>
</dbReference>
<dbReference type="InterPro" id="IPR000674">
    <property type="entry name" value="Ald_Oxase/Xan_DH_a/b"/>
</dbReference>
<dbReference type="EC" id="1.17.1.4" evidence="13"/>
<comment type="cofactor">
    <cofactor evidence="10">
        <name>[2Fe-2S] cluster</name>
        <dbReference type="ChEBI" id="CHEBI:190135"/>
    </cofactor>
</comment>
<dbReference type="Proteomes" id="UP000295701">
    <property type="component" value="Unassembled WGS sequence"/>
</dbReference>
<protein>
    <submittedName>
        <fullName evidence="13">Xanthine dehydrogenase molybdopterin binding subunit</fullName>
        <ecNumber evidence="13">1.17.1.4</ecNumber>
    </submittedName>
</protein>
<dbReference type="OrthoDB" id="9763985at2"/>
<evidence type="ECO:0000256" key="8">
    <source>
        <dbReference type="ARBA" id="ARBA00023004"/>
    </source>
</evidence>
<evidence type="ECO:0000256" key="4">
    <source>
        <dbReference type="ARBA" id="ARBA00022505"/>
    </source>
</evidence>
<evidence type="ECO:0000256" key="10">
    <source>
        <dbReference type="ARBA" id="ARBA00034078"/>
    </source>
</evidence>
<dbReference type="GO" id="GO:0051537">
    <property type="term" value="F:2 iron, 2 sulfur cluster binding"/>
    <property type="evidence" value="ECO:0007669"/>
    <property type="project" value="UniProtKB-KW"/>
</dbReference>
<dbReference type="InterPro" id="IPR046867">
    <property type="entry name" value="AldOxase/xan_DH_MoCoBD2"/>
</dbReference>
<keyword evidence="6" id="KW-0479">Metal-binding</keyword>
<evidence type="ECO:0000256" key="5">
    <source>
        <dbReference type="ARBA" id="ARBA00022714"/>
    </source>
</evidence>
<dbReference type="SMART" id="SM01008">
    <property type="entry name" value="Ald_Xan_dh_C"/>
    <property type="match status" value="1"/>
</dbReference>
<name>A0A4R5ZUX3_9RHOB</name>
<dbReference type="InterPro" id="IPR037165">
    <property type="entry name" value="AldOxase/xan_DH_Mopterin-bd_sf"/>
</dbReference>
<dbReference type="GO" id="GO:0005506">
    <property type="term" value="F:iron ion binding"/>
    <property type="evidence" value="ECO:0007669"/>
    <property type="project" value="InterPro"/>
</dbReference>
<keyword evidence="14" id="KW-1185">Reference proteome</keyword>
<comment type="caution">
    <text evidence="13">The sequence shown here is derived from an EMBL/GenBank/DDBJ whole genome shotgun (WGS) entry which is preliminary data.</text>
</comment>
<dbReference type="Pfam" id="PF02738">
    <property type="entry name" value="MoCoBD_1"/>
    <property type="match status" value="1"/>
</dbReference>
<proteinExistence type="inferred from homology"/>
<evidence type="ECO:0000256" key="6">
    <source>
        <dbReference type="ARBA" id="ARBA00022723"/>
    </source>
</evidence>
<dbReference type="Gene3D" id="3.90.1170.50">
    <property type="entry name" value="Aldehyde oxidase/xanthine dehydrogenase, a/b hammerhead"/>
    <property type="match status" value="1"/>
</dbReference>
<gene>
    <name evidence="13" type="primary">xdhB</name>
    <name evidence="13" type="ORF">E2L08_15965</name>
</gene>
<dbReference type="InterPro" id="IPR014309">
    <property type="entry name" value="Xanthine_DH_Mopterin-bd_su"/>
</dbReference>
<dbReference type="RefSeq" id="WP_133398097.1">
    <property type="nucleotide sequence ID" value="NZ_SNAA01000026.1"/>
</dbReference>
<dbReference type="EMBL" id="SNAA01000026">
    <property type="protein sequence ID" value="TDL74840.1"/>
    <property type="molecule type" value="Genomic_DNA"/>
</dbReference>
<comment type="cofactor">
    <cofactor evidence="1">
        <name>Mo-molybdopterin</name>
        <dbReference type="ChEBI" id="CHEBI:71302"/>
    </cofactor>
</comment>
<dbReference type="Gene3D" id="3.30.365.10">
    <property type="entry name" value="Aldehyde oxidase/xanthine dehydrogenase, molybdopterin binding domain"/>
    <property type="match status" value="4"/>
</dbReference>
<dbReference type="InterPro" id="IPR036856">
    <property type="entry name" value="Ald_Oxase/Xan_DH_a/b_sf"/>
</dbReference>
<dbReference type="GO" id="GO:0030151">
    <property type="term" value="F:molybdenum ion binding"/>
    <property type="evidence" value="ECO:0007669"/>
    <property type="project" value="InterPro"/>
</dbReference>
<dbReference type="SUPFAM" id="SSF54665">
    <property type="entry name" value="CO dehydrogenase molybdoprotein N-domain-like"/>
    <property type="match status" value="1"/>
</dbReference>
<sequence>MTDKIVDAPVETQKRTDPPVAQKLLRADQARDTIRGGVHTDLRHDSAIKHVTGRAEYCDDIPEPAGTLHACLGLSSRAHALIRAMDLSAVEAAPGVIGVLTAADVPGVNDISPTGRDDEPVFATERVEFWGQPIFAVIAETRDAARRAALLAGIEYENLPHALDPDAARAAGMGYVTPPLTLRRGDAAAAMQSAPHRIAGRIAVGGQDHMYLEGHIAFAIPGEDEDVIVHSSTQHPTEAQHMVAHVLGVASNAVTINVRRMGGGFGGKETQMNLFCAVAAIAAKKWNRPVKIRPDRDDDMTATGKRHDFVIDYEVGFDDSGRILAMSGDFAARCGYSSDLSGPVTDRALFHADNAYFYPHVLLNSHPMKTNTVSNTAFRGFGGPQGMIAAERIIEEIAYHRGLDSLEVRKRNFLGDAGRDVTPYHQTVEDNIAPRLVDELEQSADYRARLAAVKAWNAKGGVIRKGIALTPVKFGISFTATWYNQAGALLHIYSDGSIHLNHGGTEMGQGLNTKIAQVVADELQVDADRIKITKTTTEKVPNTSATAASSGSDLNGMAAQDAARQIKERLTAFAAERWQTAPGNVRFVANAVEIGAETVPFADFIREAYMARIHLSAAGFYKTPKIHWDRASGKGRPFYYYAYGAACSEVSVDTLTGEYRVERADILHDVGRSLNPALDRGQVEGAFVQGMGWLTTEELWWDANGRLRTHAPSTYKIPLASDRPRIFNVELASWSENREKTIKRSKAVGEPPFMLAISVFEALSHAVASVADYRECPRLDAPATPERVLMAVERLRGAG</sequence>
<accession>A0A4R5ZUX3</accession>
<evidence type="ECO:0000256" key="3">
    <source>
        <dbReference type="ARBA" id="ARBA00006849"/>
    </source>
</evidence>
<keyword evidence="8" id="KW-0408">Iron</keyword>
<keyword evidence="4" id="KW-0500">Molybdenum</keyword>
<evidence type="ECO:0000256" key="9">
    <source>
        <dbReference type="ARBA" id="ARBA00023014"/>
    </source>
</evidence>
<keyword evidence="9" id="KW-0411">Iron-sulfur</keyword>
<evidence type="ECO:0000313" key="14">
    <source>
        <dbReference type="Proteomes" id="UP000295701"/>
    </source>
</evidence>
<organism evidence="13 14">
    <name type="scientific">Palleronia sediminis</name>
    <dbReference type="NCBI Taxonomy" id="2547833"/>
    <lineage>
        <taxon>Bacteria</taxon>
        <taxon>Pseudomonadati</taxon>
        <taxon>Pseudomonadota</taxon>
        <taxon>Alphaproteobacteria</taxon>
        <taxon>Rhodobacterales</taxon>
        <taxon>Roseobacteraceae</taxon>
        <taxon>Palleronia</taxon>
    </lineage>
</organism>
<evidence type="ECO:0000313" key="13">
    <source>
        <dbReference type="EMBL" id="TDL74840.1"/>
    </source>
</evidence>
<keyword evidence="5" id="KW-0001">2Fe-2S</keyword>
<dbReference type="FunFam" id="3.30.365.10:FF:000002">
    <property type="entry name" value="Xanthine dehydrogenase oxidase"/>
    <property type="match status" value="1"/>
</dbReference>
<comment type="cofactor">
    <cofactor evidence="11">
        <name>Mo-molybdopterin cytosine dinucleotide</name>
        <dbReference type="ChEBI" id="CHEBI:71308"/>
    </cofactor>
</comment>
<dbReference type="NCBIfam" id="TIGR02965">
    <property type="entry name" value="xanthine_xdhB"/>
    <property type="match status" value="1"/>
</dbReference>
<dbReference type="PANTHER" id="PTHR11908">
    <property type="entry name" value="XANTHINE DEHYDROGENASE"/>
    <property type="match status" value="1"/>
</dbReference>
<dbReference type="InterPro" id="IPR008274">
    <property type="entry name" value="AldOxase/xan_DH_MoCoBD1"/>
</dbReference>
<comment type="cofactor">
    <cofactor evidence="2">
        <name>FAD</name>
        <dbReference type="ChEBI" id="CHEBI:57692"/>
    </cofactor>
</comment>
<comment type="similarity">
    <text evidence="3">Belongs to the xanthine dehydrogenase family.</text>
</comment>
<evidence type="ECO:0000256" key="2">
    <source>
        <dbReference type="ARBA" id="ARBA00001974"/>
    </source>
</evidence>